<gene>
    <name evidence="1" type="ORF">S01H1_47617</name>
</gene>
<comment type="caution">
    <text evidence="1">The sequence shown here is derived from an EMBL/GenBank/DDBJ whole genome shotgun (WGS) entry which is preliminary data.</text>
</comment>
<dbReference type="AlphaFoldDB" id="X0VWT6"/>
<feature type="non-terminal residue" evidence="1">
    <location>
        <position position="133"/>
    </location>
</feature>
<organism evidence="1">
    <name type="scientific">marine sediment metagenome</name>
    <dbReference type="NCBI Taxonomy" id="412755"/>
    <lineage>
        <taxon>unclassified sequences</taxon>
        <taxon>metagenomes</taxon>
        <taxon>ecological metagenomes</taxon>
    </lineage>
</organism>
<accession>X0VWT6</accession>
<dbReference type="EMBL" id="BARS01030530">
    <property type="protein sequence ID" value="GAG22899.1"/>
    <property type="molecule type" value="Genomic_DNA"/>
</dbReference>
<name>X0VWT6_9ZZZZ</name>
<proteinExistence type="predicted"/>
<sequence>MMQTGKDKPYHDLQKVYARHPFGAPESETFIEILKCYFDPDEARLAAAMTFEPEPEEVIARRAGVSPDEAAPILTKMAERFFVRGFRRPDGVRTFRLHILIAGTGLFEVPFLMRESSVDLERLADLWEKYYFE</sequence>
<evidence type="ECO:0000313" key="1">
    <source>
        <dbReference type="EMBL" id="GAG22899.1"/>
    </source>
</evidence>
<reference evidence="1" key="1">
    <citation type="journal article" date="2014" name="Front. Microbiol.">
        <title>High frequency of phylogenetically diverse reductive dehalogenase-homologous genes in deep subseafloor sedimentary metagenomes.</title>
        <authorList>
            <person name="Kawai M."/>
            <person name="Futagami T."/>
            <person name="Toyoda A."/>
            <person name="Takaki Y."/>
            <person name="Nishi S."/>
            <person name="Hori S."/>
            <person name="Arai W."/>
            <person name="Tsubouchi T."/>
            <person name="Morono Y."/>
            <person name="Uchiyama I."/>
            <person name="Ito T."/>
            <person name="Fujiyama A."/>
            <person name="Inagaki F."/>
            <person name="Takami H."/>
        </authorList>
    </citation>
    <scope>NUCLEOTIDE SEQUENCE</scope>
    <source>
        <strain evidence="1">Expedition CK06-06</strain>
    </source>
</reference>
<protein>
    <submittedName>
        <fullName evidence="1">Uncharacterized protein</fullName>
    </submittedName>
</protein>